<comment type="subcellular location">
    <subcellularLocation>
        <location evidence="8">Endoplasmic reticulum membrane</location>
        <topology evidence="8">Single-pass type I membrane protein</topology>
    </subcellularLocation>
    <text evidence="8">The ERMES/MDM complex localizes to a few discrete foci (around 10 per single cell), that represent mitochondria-endoplasmic reticulum junctions. These foci are often found next to mtDNA nucleoids.</text>
</comment>
<dbReference type="GO" id="GO:0032865">
    <property type="term" value="C:ERMES complex"/>
    <property type="evidence" value="ECO:0007669"/>
    <property type="project" value="UniProtKB-UniRule"/>
</dbReference>
<comment type="similarity">
    <text evidence="8">Belongs to the MMM1 family.</text>
</comment>
<dbReference type="EMBL" id="QEAP01000355">
    <property type="protein sequence ID" value="TPX68453.1"/>
    <property type="molecule type" value="Genomic_DNA"/>
</dbReference>
<feature type="topological domain" description="Cytoplasmic" evidence="8">
    <location>
        <begin position="42"/>
        <end position="310"/>
    </location>
</feature>
<dbReference type="InterPro" id="IPR031468">
    <property type="entry name" value="SMP_LBD"/>
</dbReference>
<name>A0A507EWK6_9FUNG</name>
<evidence type="ECO:0000313" key="11">
    <source>
        <dbReference type="EMBL" id="TPX68453.1"/>
    </source>
</evidence>
<gene>
    <name evidence="8" type="primary">MMM1</name>
    <name evidence="11" type="ORF">CcCBS67573_g07175</name>
</gene>
<evidence type="ECO:0000313" key="12">
    <source>
        <dbReference type="Proteomes" id="UP000320333"/>
    </source>
</evidence>
<accession>A0A507EWK6</accession>
<evidence type="ECO:0000256" key="2">
    <source>
        <dbReference type="ARBA" id="ARBA00022692"/>
    </source>
</evidence>
<dbReference type="HAMAP" id="MF_03103">
    <property type="entry name" value="Mmm1"/>
    <property type="match status" value="1"/>
</dbReference>
<dbReference type="PANTHER" id="PTHR13466:SF0">
    <property type="entry name" value="SMP-LTD DOMAIN-CONTAINING PROTEIN"/>
    <property type="match status" value="1"/>
</dbReference>
<dbReference type="CDD" id="cd21671">
    <property type="entry name" value="SMP_Mmm1"/>
    <property type="match status" value="1"/>
</dbReference>
<keyword evidence="5" id="KW-0445">Lipid transport</keyword>
<dbReference type="GO" id="GO:0005789">
    <property type="term" value="C:endoplasmic reticulum membrane"/>
    <property type="evidence" value="ECO:0007669"/>
    <property type="project" value="UniProtKB-SubCell"/>
</dbReference>
<keyword evidence="1" id="KW-0813">Transport</keyword>
<evidence type="ECO:0000256" key="3">
    <source>
        <dbReference type="ARBA" id="ARBA00022824"/>
    </source>
</evidence>
<proteinExistence type="inferred from homology"/>
<dbReference type="STRING" id="246404.A0A507EWK6"/>
<evidence type="ECO:0000256" key="4">
    <source>
        <dbReference type="ARBA" id="ARBA00022989"/>
    </source>
</evidence>
<dbReference type="GO" id="GO:0008289">
    <property type="term" value="F:lipid binding"/>
    <property type="evidence" value="ECO:0007669"/>
    <property type="project" value="UniProtKB-KW"/>
</dbReference>
<comment type="function">
    <text evidence="8">Component of the ERMES/MDM complex, which serves as a molecular tether to connect the endoplasmic reticulum (ER) and mitochondria. Components of this complex are involved in the control of mitochondrial shape and protein biogenesis, and function in nonvesicular lipid trafficking between the ER and mitochondria. The MDM12-MMM1 subcomplex functions in the major beta-barrel assembly pathway that is responsible for biogenesis of all outer membrane beta-barrel proteins, and acts in a late step after the SAM complex. The MDM10-MDM12-MMM1 subcomplex further acts in the TOM40-specific pathway after the action of the MDM12-MMM1 complex. Essential for establishing and maintaining the structure of mitochondria and maintenance of mtDNA nucleoids.</text>
</comment>
<comment type="subunit">
    <text evidence="8">Homodimer. Component of the ER-mitochondria encounter structure (ERMES) or MDM complex, composed of MMM1, MDM10, MDM12 and MDM34. A MMM1 homodimer associates with one molecule of MDM12 on each side in a pairwise head-to-tail manner, and the SMP-LTD domains of MMM1 and MDM12 generate a continuous hydrophobic tunnel for phospholipid trafficking.</text>
</comment>
<comment type="caution">
    <text evidence="11">The sequence shown here is derived from an EMBL/GenBank/DDBJ whole genome shotgun (WGS) entry which is preliminary data.</text>
</comment>
<keyword evidence="7 8" id="KW-0472">Membrane</keyword>
<dbReference type="GO" id="GO:1990456">
    <property type="term" value="P:mitochondrion-endoplasmic reticulum membrane tethering"/>
    <property type="evidence" value="ECO:0007669"/>
    <property type="project" value="TreeGrafter"/>
</dbReference>
<keyword evidence="3 8" id="KW-0256">Endoplasmic reticulum</keyword>
<evidence type="ECO:0000256" key="9">
    <source>
        <dbReference type="SAM" id="Phobius"/>
    </source>
</evidence>
<evidence type="ECO:0000256" key="6">
    <source>
        <dbReference type="ARBA" id="ARBA00023121"/>
    </source>
</evidence>
<dbReference type="GO" id="GO:0015914">
    <property type="term" value="P:phospholipid transport"/>
    <property type="evidence" value="ECO:0007669"/>
    <property type="project" value="TreeGrafter"/>
</dbReference>
<dbReference type="PROSITE" id="PS51847">
    <property type="entry name" value="SMP"/>
    <property type="match status" value="1"/>
</dbReference>
<evidence type="ECO:0000256" key="8">
    <source>
        <dbReference type="HAMAP-Rule" id="MF_03103"/>
    </source>
</evidence>
<evidence type="ECO:0000259" key="10">
    <source>
        <dbReference type="PROSITE" id="PS51847"/>
    </source>
</evidence>
<keyword evidence="6" id="KW-0446">Lipid-binding</keyword>
<dbReference type="GO" id="GO:0045040">
    <property type="term" value="P:protein insertion into mitochondrial outer membrane"/>
    <property type="evidence" value="ECO:0007669"/>
    <property type="project" value="UniProtKB-UniRule"/>
</dbReference>
<dbReference type="InterPro" id="IPR027537">
    <property type="entry name" value="Mmm1"/>
</dbReference>
<dbReference type="Proteomes" id="UP000320333">
    <property type="component" value="Unassembled WGS sequence"/>
</dbReference>
<dbReference type="Pfam" id="PF10296">
    <property type="entry name" value="MMM1"/>
    <property type="match status" value="1"/>
</dbReference>
<dbReference type="InterPro" id="IPR019411">
    <property type="entry name" value="MMM1_dom"/>
</dbReference>
<sequence length="310" mass="34657">MAETSISEAVNLANKEFIKGFVFGQIILCVLIFFLVNVFLLRNSDETKADLASRKAAGTRWRQKKLQPLPMRQHALESHVLSKINYQVHSHQPESCDWINVLLAQVIARFRSDPAVSANIVRFIDIKMNGSGEPSSRPSFLGPIAITEFSLGEEYPKLKAAKMQYAEQSSNLRAEIDFEFHDQITIGVDTTIIINWPKPCIASLPVSLALSIVKFSGTFAIEFVTHPDSPETFMAVSILENFVLEFEVKSLLGHRTKVKDLPKLASLITHKLRSVFVDEIVWPSFKKIHIPVQFDGGVPDSPTVPNATVE</sequence>
<protein>
    <recommendedName>
        <fullName evidence="8">Maintenance of mitochondrial morphology protein 1</fullName>
    </recommendedName>
</protein>
<keyword evidence="2 8" id="KW-0812">Transmembrane</keyword>
<dbReference type="AlphaFoldDB" id="A0A507EWK6"/>
<evidence type="ECO:0000256" key="5">
    <source>
        <dbReference type="ARBA" id="ARBA00023055"/>
    </source>
</evidence>
<feature type="transmembrane region" description="Helical" evidence="9">
    <location>
        <begin position="20"/>
        <end position="41"/>
    </location>
</feature>
<feature type="domain" description="SMP-LTD" evidence="10">
    <location>
        <begin position="92"/>
        <end position="291"/>
    </location>
</feature>
<evidence type="ECO:0000256" key="7">
    <source>
        <dbReference type="ARBA" id="ARBA00023136"/>
    </source>
</evidence>
<evidence type="ECO:0000256" key="1">
    <source>
        <dbReference type="ARBA" id="ARBA00022448"/>
    </source>
</evidence>
<reference evidence="11 12" key="1">
    <citation type="journal article" date="2019" name="Sci. Rep.">
        <title>Comparative genomics of chytrid fungi reveal insights into the obligate biotrophic and pathogenic lifestyle of Synchytrium endobioticum.</title>
        <authorList>
            <person name="van de Vossenberg B.T.L.H."/>
            <person name="Warris S."/>
            <person name="Nguyen H.D.T."/>
            <person name="van Gent-Pelzer M.P.E."/>
            <person name="Joly D.L."/>
            <person name="van de Geest H.C."/>
            <person name="Bonants P.J.M."/>
            <person name="Smith D.S."/>
            <person name="Levesque C.A."/>
            <person name="van der Lee T.A.J."/>
        </authorList>
    </citation>
    <scope>NUCLEOTIDE SEQUENCE [LARGE SCALE GENOMIC DNA]</scope>
    <source>
        <strain evidence="11 12">CBS 675.73</strain>
    </source>
</reference>
<dbReference type="PANTHER" id="PTHR13466">
    <property type="entry name" value="TEX2 PROTEIN-RELATED"/>
    <property type="match status" value="1"/>
</dbReference>
<feature type="topological domain" description="Lumenal" evidence="8">
    <location>
        <begin position="1"/>
        <end position="20"/>
    </location>
</feature>
<dbReference type="OrthoDB" id="5599157at2759"/>
<keyword evidence="4 8" id="KW-1133">Transmembrane helix</keyword>
<keyword evidence="12" id="KW-1185">Reference proteome</keyword>
<organism evidence="11 12">
    <name type="scientific">Chytriomyces confervae</name>
    <dbReference type="NCBI Taxonomy" id="246404"/>
    <lineage>
        <taxon>Eukaryota</taxon>
        <taxon>Fungi</taxon>
        <taxon>Fungi incertae sedis</taxon>
        <taxon>Chytridiomycota</taxon>
        <taxon>Chytridiomycota incertae sedis</taxon>
        <taxon>Chytridiomycetes</taxon>
        <taxon>Chytridiales</taxon>
        <taxon>Chytriomycetaceae</taxon>
        <taxon>Chytriomyces</taxon>
    </lineage>
</organism>